<dbReference type="Gene3D" id="1.25.40.10">
    <property type="entry name" value="Tetratricopeptide repeat domain"/>
    <property type="match status" value="2"/>
</dbReference>
<dbReference type="PANTHER" id="PTHR35807:SF1">
    <property type="entry name" value="TRANSCRIPTIONAL REGULATOR REDD"/>
    <property type="match status" value="1"/>
</dbReference>
<dbReference type="InterPro" id="IPR005158">
    <property type="entry name" value="BTAD"/>
</dbReference>
<comment type="similarity">
    <text evidence="1">Belongs to the AfsR/DnrI/RedD regulatory family.</text>
</comment>
<dbReference type="AlphaFoldDB" id="A0A7Y4L8G9"/>
<dbReference type="Pfam" id="PF03704">
    <property type="entry name" value="BTAD"/>
    <property type="match status" value="1"/>
</dbReference>
<keyword evidence="4" id="KW-0804">Transcription</keyword>
<dbReference type="InterPro" id="IPR016032">
    <property type="entry name" value="Sig_transdc_resp-reg_C-effctor"/>
</dbReference>
<dbReference type="GO" id="GO:0003677">
    <property type="term" value="F:DNA binding"/>
    <property type="evidence" value="ECO:0007669"/>
    <property type="project" value="UniProtKB-UniRule"/>
</dbReference>
<dbReference type="InterPro" id="IPR003593">
    <property type="entry name" value="AAA+_ATPase"/>
</dbReference>
<evidence type="ECO:0000313" key="7">
    <source>
        <dbReference type="EMBL" id="MBB6570452.1"/>
    </source>
</evidence>
<evidence type="ECO:0000256" key="5">
    <source>
        <dbReference type="PROSITE-ProRule" id="PRU01091"/>
    </source>
</evidence>
<gene>
    <name evidence="7" type="ORF">HNR71_006089</name>
    <name evidence="8" type="ORF">HPO96_34195</name>
</gene>
<sequence length="912" mass="98032">MSESLVRVGLLGPFEVTAADGRVVDIPAGRQRALLAALALSVGRAVSVEALVERLWDDSPPVSPRSALQNNVRRLRQLLGPELIRTLAGGYALDLPPNQVDALQAVELVRQSQDAEPAAARALVAGALELWRGEPLTGVDAPVLEREHRPALLESYLTAVEARFDLDLEGIGSAGYIGELRELVGRFPLRESLWERLILALQRSGRQAEALDSYEQIRSHLAESMGADPSPRLQQLHQVLLSLAPAGGNVESPVPRQLPSPVPWFTGRSQDLKALDGLLSRTGVTIVALHGPGGIGKTTLAIHWIQRLLPSYPHGQLYVDLRGYSAEAPLSPSAALGMLLRSIGVPAGSLPLGEAELSALWRTRLAERPMLVLLDNARDAEQVRPLLPPQGSLAVVTSRNELRGLAIRDGAARHTVRAMPDADSLSLLSAVSDQAIVDHEAASDLAALCAHLPLALVIAAQQSSRYPGSSLRDTLDSLQASAQRLDLLTDPDDPTADVRGVISWSYQALAPELARSFRLIGLHPSADIEPAVAAALIDVEVEAAQRILDRLAAAHLVEMVGRTVYRSHDLVAALAAELAAADPEVDDAGARLMDWYLRSLDNARAAAFDAARQDFGGPPGPRVVLAEFAGFDDAVAWFEQRQVLFGQLMRLAVDKQWNVEAVQLATLLGDFQTARYSFEQLSTAELALQAAGRLGDAASLGRAHYLRACGLSRIGRRQEAIDEHRRALPLAQDAGDLLLQASTFGALGVALQKQKEFGAAVACHRESVTAARRLGRPQRLATSLLNLGAAESETEGTLTDAIAHTLEAVELYRSVGKPFLLGLALGNLTDMYLDAGRPETALAYSDEAMTLIGDRVEVWVRTNALIARGRVLAALGDPAGAREVWEECRQIYLVTKPYRLAEVDQLLASLAP</sequence>
<dbReference type="GO" id="GO:0000160">
    <property type="term" value="P:phosphorelay signal transduction system"/>
    <property type="evidence" value="ECO:0007669"/>
    <property type="project" value="InterPro"/>
</dbReference>
<dbReference type="InterPro" id="IPR019734">
    <property type="entry name" value="TPR_rpt"/>
</dbReference>
<keyword evidence="2" id="KW-0805">Transcription regulation</keyword>
<dbReference type="SUPFAM" id="SSF52540">
    <property type="entry name" value="P-loop containing nucleoside triphosphate hydrolases"/>
    <property type="match status" value="1"/>
</dbReference>
<protein>
    <submittedName>
        <fullName evidence="7">DNA-binding SARP family transcriptional activator</fullName>
    </submittedName>
</protein>
<dbReference type="SUPFAM" id="SSF46894">
    <property type="entry name" value="C-terminal effector domain of the bipartite response regulators"/>
    <property type="match status" value="1"/>
</dbReference>
<evidence type="ECO:0000256" key="2">
    <source>
        <dbReference type="ARBA" id="ARBA00023015"/>
    </source>
</evidence>
<dbReference type="SMART" id="SM00028">
    <property type="entry name" value="TPR"/>
    <property type="match status" value="5"/>
</dbReference>
<accession>A0A7Y4L8G9</accession>
<dbReference type="GO" id="GO:0006355">
    <property type="term" value="P:regulation of DNA-templated transcription"/>
    <property type="evidence" value="ECO:0007669"/>
    <property type="project" value="InterPro"/>
</dbReference>
<dbReference type="RefSeq" id="WP_171678588.1">
    <property type="nucleotide sequence ID" value="NZ_BAAAGT010000017.1"/>
</dbReference>
<dbReference type="PANTHER" id="PTHR35807">
    <property type="entry name" value="TRANSCRIPTIONAL REGULATOR REDD-RELATED"/>
    <property type="match status" value="1"/>
</dbReference>
<dbReference type="Pfam" id="PF00486">
    <property type="entry name" value="Trans_reg_C"/>
    <property type="match status" value="1"/>
</dbReference>
<dbReference type="Gene3D" id="3.40.50.300">
    <property type="entry name" value="P-loop containing nucleotide triphosphate hydrolases"/>
    <property type="match status" value="1"/>
</dbReference>
<dbReference type="InterPro" id="IPR036388">
    <property type="entry name" value="WH-like_DNA-bd_sf"/>
</dbReference>
<evidence type="ECO:0000256" key="1">
    <source>
        <dbReference type="ARBA" id="ARBA00005820"/>
    </source>
</evidence>
<dbReference type="Gene3D" id="1.10.10.10">
    <property type="entry name" value="Winged helix-like DNA-binding domain superfamily/Winged helix DNA-binding domain"/>
    <property type="match status" value="1"/>
</dbReference>
<dbReference type="InterPro" id="IPR011990">
    <property type="entry name" value="TPR-like_helical_dom_sf"/>
</dbReference>
<evidence type="ECO:0000313" key="9">
    <source>
        <dbReference type="Proteomes" id="UP000534306"/>
    </source>
</evidence>
<dbReference type="SUPFAM" id="SSF48452">
    <property type="entry name" value="TPR-like"/>
    <property type="match status" value="2"/>
</dbReference>
<dbReference type="InterPro" id="IPR027417">
    <property type="entry name" value="P-loop_NTPase"/>
</dbReference>
<evidence type="ECO:0000256" key="4">
    <source>
        <dbReference type="ARBA" id="ARBA00023163"/>
    </source>
</evidence>
<evidence type="ECO:0000313" key="10">
    <source>
        <dbReference type="Proteomes" id="UP000553957"/>
    </source>
</evidence>
<keyword evidence="3 5" id="KW-0238">DNA-binding</keyword>
<evidence type="ECO:0000313" key="8">
    <source>
        <dbReference type="EMBL" id="NOL45312.1"/>
    </source>
</evidence>
<keyword evidence="9" id="KW-1185">Reference proteome</keyword>
<organism evidence="8 9">
    <name type="scientific">Kribbella sandramycini</name>
    <dbReference type="NCBI Taxonomy" id="60450"/>
    <lineage>
        <taxon>Bacteria</taxon>
        <taxon>Bacillati</taxon>
        <taxon>Actinomycetota</taxon>
        <taxon>Actinomycetes</taxon>
        <taxon>Propionibacteriales</taxon>
        <taxon>Kribbellaceae</taxon>
        <taxon>Kribbella</taxon>
    </lineage>
</organism>
<dbReference type="EMBL" id="JABJRC010000011">
    <property type="protein sequence ID" value="NOL45312.1"/>
    <property type="molecule type" value="Genomic_DNA"/>
</dbReference>
<proteinExistence type="inferred from homology"/>
<evidence type="ECO:0000256" key="3">
    <source>
        <dbReference type="ARBA" id="ARBA00023125"/>
    </source>
</evidence>
<dbReference type="Proteomes" id="UP000534306">
    <property type="component" value="Unassembled WGS sequence"/>
</dbReference>
<dbReference type="EMBL" id="JACHKF010000001">
    <property type="protein sequence ID" value="MBB6570452.1"/>
    <property type="molecule type" value="Genomic_DNA"/>
</dbReference>
<name>A0A7Y4L8G9_9ACTN</name>
<dbReference type="InterPro" id="IPR051677">
    <property type="entry name" value="AfsR-DnrI-RedD_regulator"/>
</dbReference>
<dbReference type="SMART" id="SM00382">
    <property type="entry name" value="AAA"/>
    <property type="match status" value="1"/>
</dbReference>
<dbReference type="SMART" id="SM00862">
    <property type="entry name" value="Trans_reg_C"/>
    <property type="match status" value="1"/>
</dbReference>
<comment type="caution">
    <text evidence="8">The sequence shown here is derived from an EMBL/GenBank/DDBJ whole genome shotgun (WGS) entry which is preliminary data.</text>
</comment>
<dbReference type="CDD" id="cd15831">
    <property type="entry name" value="BTAD"/>
    <property type="match status" value="1"/>
</dbReference>
<feature type="DNA-binding region" description="OmpR/PhoB-type" evidence="5">
    <location>
        <begin position="1"/>
        <end position="95"/>
    </location>
</feature>
<dbReference type="InterPro" id="IPR001867">
    <property type="entry name" value="OmpR/PhoB-type_DNA-bd"/>
</dbReference>
<dbReference type="SMART" id="SM01043">
    <property type="entry name" value="BTAD"/>
    <property type="match status" value="1"/>
</dbReference>
<dbReference type="PROSITE" id="PS51755">
    <property type="entry name" value="OMPR_PHOB"/>
    <property type="match status" value="1"/>
</dbReference>
<reference evidence="8 9" key="1">
    <citation type="submission" date="2020-05" db="EMBL/GenBank/DDBJ databases">
        <title>Genome sequence of Kribbella sandramycini ATCC 39419.</title>
        <authorList>
            <person name="Maclea K.S."/>
            <person name="Fair J.L."/>
        </authorList>
    </citation>
    <scope>NUCLEOTIDE SEQUENCE [LARGE SCALE GENOMIC DNA]</scope>
    <source>
        <strain evidence="8 9">ATCC 39419</strain>
    </source>
</reference>
<feature type="domain" description="OmpR/PhoB-type" evidence="6">
    <location>
        <begin position="1"/>
        <end position="95"/>
    </location>
</feature>
<evidence type="ECO:0000259" key="6">
    <source>
        <dbReference type="PROSITE" id="PS51755"/>
    </source>
</evidence>
<reference evidence="7 10" key="2">
    <citation type="submission" date="2020-08" db="EMBL/GenBank/DDBJ databases">
        <title>Sequencing the genomes of 1000 actinobacteria strains.</title>
        <authorList>
            <person name="Klenk H.-P."/>
        </authorList>
    </citation>
    <scope>NUCLEOTIDE SEQUENCE [LARGE SCALE GENOMIC DNA]</scope>
    <source>
        <strain evidence="7 10">DSM 15626</strain>
    </source>
</reference>
<dbReference type="Proteomes" id="UP000553957">
    <property type="component" value="Unassembled WGS sequence"/>
</dbReference>
<dbReference type="PRINTS" id="PR00364">
    <property type="entry name" value="DISEASERSIST"/>
</dbReference>